<gene>
    <name evidence="1" type="ORF">H671_3g10948</name>
</gene>
<feature type="non-terminal residue" evidence="1">
    <location>
        <position position="1"/>
    </location>
</feature>
<dbReference type="AlphaFoldDB" id="A0A061I9Y9"/>
<dbReference type="EMBL" id="KE673334">
    <property type="protein sequence ID" value="ERE77609.1"/>
    <property type="molecule type" value="Genomic_DNA"/>
</dbReference>
<evidence type="ECO:0000313" key="2">
    <source>
        <dbReference type="Proteomes" id="UP000030759"/>
    </source>
</evidence>
<organism evidence="1 2">
    <name type="scientific">Cricetulus griseus</name>
    <name type="common">Chinese hamster</name>
    <name type="synonym">Cricetulus barabensis griseus</name>
    <dbReference type="NCBI Taxonomy" id="10029"/>
    <lineage>
        <taxon>Eukaryota</taxon>
        <taxon>Metazoa</taxon>
        <taxon>Chordata</taxon>
        <taxon>Craniata</taxon>
        <taxon>Vertebrata</taxon>
        <taxon>Euteleostomi</taxon>
        <taxon>Mammalia</taxon>
        <taxon>Eutheria</taxon>
        <taxon>Euarchontoglires</taxon>
        <taxon>Glires</taxon>
        <taxon>Rodentia</taxon>
        <taxon>Myomorpha</taxon>
        <taxon>Muroidea</taxon>
        <taxon>Cricetidae</taxon>
        <taxon>Cricetinae</taxon>
        <taxon>Cricetulus</taxon>
    </lineage>
</organism>
<evidence type="ECO:0000313" key="1">
    <source>
        <dbReference type="EMBL" id="ERE77609.1"/>
    </source>
</evidence>
<proteinExistence type="predicted"/>
<dbReference type="Proteomes" id="UP000030759">
    <property type="component" value="Unassembled WGS sequence"/>
</dbReference>
<name>A0A061I9Y9_CRIGR</name>
<accession>A0A061I9Y9</accession>
<sequence length="217" mass="24063">GSLEAHIHLNGGCQHAEFSRPSQLSQEGKAVLPCPMSAFNARTVVSMTLSTFQEGSSYRDPWSFAIPSGPLDIQDPSDCGQGPNIWYGDDFIIPQPIKYKVWTAVPMDTSTKQFPHLMLKMPKGGTPSPLRTATPITSKGHYDLEESRVVCHISCGHHAIPRGDSHSMKNRELQSVQKQPDRLQVHAKHHGACDWLKHHWHSIIAVIGCIDGYKVIL</sequence>
<reference evidence="2" key="1">
    <citation type="journal article" date="2013" name="Nat. Biotechnol.">
        <title>Chinese hamster genome sequenced from sorted chromosomes.</title>
        <authorList>
            <person name="Brinkrolf K."/>
            <person name="Rupp O."/>
            <person name="Laux H."/>
            <person name="Kollin F."/>
            <person name="Ernst W."/>
            <person name="Linke B."/>
            <person name="Kofler R."/>
            <person name="Romand S."/>
            <person name="Hesse F."/>
            <person name="Budach W.E."/>
            <person name="Galosy S."/>
            <person name="Muller D."/>
            <person name="Noll T."/>
            <person name="Wienberg J."/>
            <person name="Jostock T."/>
            <person name="Leonard M."/>
            <person name="Grillari J."/>
            <person name="Tauch A."/>
            <person name="Goesmann A."/>
            <person name="Helk B."/>
            <person name="Mott J.E."/>
            <person name="Puhler A."/>
            <person name="Borth N."/>
        </authorList>
    </citation>
    <scope>NUCLEOTIDE SEQUENCE [LARGE SCALE GENOMIC DNA]</scope>
    <source>
        <strain evidence="2">17A/GY</strain>
    </source>
</reference>
<protein>
    <submittedName>
        <fullName evidence="1">Uncharacterized protein</fullName>
    </submittedName>
</protein>